<dbReference type="Proteomes" id="UP001516400">
    <property type="component" value="Unassembled WGS sequence"/>
</dbReference>
<evidence type="ECO:0000313" key="1">
    <source>
        <dbReference type="EMBL" id="KAL3284111.1"/>
    </source>
</evidence>
<dbReference type="EMBL" id="JABFTP020000165">
    <property type="protein sequence ID" value="KAL3284111.1"/>
    <property type="molecule type" value="Genomic_DNA"/>
</dbReference>
<proteinExistence type="predicted"/>
<name>A0ABD2P0F9_9CUCU</name>
<reference evidence="1 2" key="1">
    <citation type="journal article" date="2021" name="BMC Biol.">
        <title>Horizontally acquired antibacterial genes associated with adaptive radiation of ladybird beetles.</title>
        <authorList>
            <person name="Li H.S."/>
            <person name="Tang X.F."/>
            <person name="Huang Y.H."/>
            <person name="Xu Z.Y."/>
            <person name="Chen M.L."/>
            <person name="Du X.Y."/>
            <person name="Qiu B.Y."/>
            <person name="Chen P.T."/>
            <person name="Zhang W."/>
            <person name="Slipinski A."/>
            <person name="Escalona H.E."/>
            <person name="Waterhouse R.M."/>
            <person name="Zwick A."/>
            <person name="Pang H."/>
        </authorList>
    </citation>
    <scope>NUCLEOTIDE SEQUENCE [LARGE SCALE GENOMIC DNA]</scope>
    <source>
        <strain evidence="1">SYSU2018</strain>
    </source>
</reference>
<keyword evidence="2" id="KW-1185">Reference proteome</keyword>
<evidence type="ECO:0000313" key="2">
    <source>
        <dbReference type="Proteomes" id="UP001516400"/>
    </source>
</evidence>
<accession>A0ABD2P0F9</accession>
<organism evidence="1 2">
    <name type="scientific">Cryptolaemus montrouzieri</name>
    <dbReference type="NCBI Taxonomy" id="559131"/>
    <lineage>
        <taxon>Eukaryota</taxon>
        <taxon>Metazoa</taxon>
        <taxon>Ecdysozoa</taxon>
        <taxon>Arthropoda</taxon>
        <taxon>Hexapoda</taxon>
        <taxon>Insecta</taxon>
        <taxon>Pterygota</taxon>
        <taxon>Neoptera</taxon>
        <taxon>Endopterygota</taxon>
        <taxon>Coleoptera</taxon>
        <taxon>Polyphaga</taxon>
        <taxon>Cucujiformia</taxon>
        <taxon>Coccinelloidea</taxon>
        <taxon>Coccinellidae</taxon>
        <taxon>Scymninae</taxon>
        <taxon>Scymnini</taxon>
        <taxon>Cryptolaemus</taxon>
    </lineage>
</organism>
<gene>
    <name evidence="1" type="ORF">HHI36_018279</name>
</gene>
<sequence length="129" mass="15624">MRGTRNAEEELIRLESEYKVKRKKLSREIYKSKQQKWRELVKEVQKDVWGQEYRIVIGKLKNQGLKISAERIMIIINQLFKYNNTRDSENYGVISDDTEVSISKEKVEQLLHEMKEKRHLVWMVLPQRF</sequence>
<protein>
    <submittedName>
        <fullName evidence="1">Uncharacterized protein</fullName>
    </submittedName>
</protein>
<comment type="caution">
    <text evidence="1">The sequence shown here is derived from an EMBL/GenBank/DDBJ whole genome shotgun (WGS) entry which is preliminary data.</text>
</comment>
<dbReference type="AlphaFoldDB" id="A0ABD2P0F9"/>